<evidence type="ECO:0000313" key="5">
    <source>
        <dbReference type="Proteomes" id="UP000677234"/>
    </source>
</evidence>
<sequence length="139" mass="15697">MLNDSLHGTNGQKICRTESKQPSDVSDKKIPQPALEVHHQELKCDDGFARFHKACSNTVKPPCDCSIFHSFSKPELPARIFNHTTGRNTRGYNMLTLGWSDGFSFAPIDFFMLSLQLVFKYACFFIASNEITSRICLGF</sequence>
<dbReference type="Proteomes" id="UP000677234">
    <property type="component" value="Chromosome"/>
</dbReference>
<organism evidence="2 4">
    <name type="scientific">Brevibacillus composti</name>
    <dbReference type="NCBI Taxonomy" id="2796470"/>
    <lineage>
        <taxon>Bacteria</taxon>
        <taxon>Bacillati</taxon>
        <taxon>Bacillota</taxon>
        <taxon>Bacilli</taxon>
        <taxon>Bacillales</taxon>
        <taxon>Paenibacillaceae</taxon>
        <taxon>Brevibacillus</taxon>
    </lineage>
</organism>
<dbReference type="KEGG" id="bcop:JD108_20260"/>
<evidence type="ECO:0000313" key="2">
    <source>
        <dbReference type="EMBL" id="QQE76744.1"/>
    </source>
</evidence>
<keyword evidence="5" id="KW-1185">Reference proteome</keyword>
<accession>A0A7T5EQ62</accession>
<feature type="compositionally biased region" description="Basic and acidic residues" evidence="1">
    <location>
        <begin position="15"/>
        <end position="30"/>
    </location>
</feature>
<dbReference type="EMBL" id="CP066308">
    <property type="protein sequence ID" value="QQE76744.1"/>
    <property type="molecule type" value="Genomic_DNA"/>
</dbReference>
<dbReference type="EMBL" id="CP073708">
    <property type="protein sequence ID" value="QUO43812.1"/>
    <property type="molecule type" value="Genomic_DNA"/>
</dbReference>
<name>A0A7T5EQ62_9BACL</name>
<feature type="compositionally biased region" description="Polar residues" evidence="1">
    <location>
        <begin position="1"/>
        <end position="12"/>
    </location>
</feature>
<evidence type="ECO:0000256" key="1">
    <source>
        <dbReference type="SAM" id="MobiDB-lite"/>
    </source>
</evidence>
<reference evidence="3" key="2">
    <citation type="submission" date="2021-04" db="EMBL/GenBank/DDBJ databases">
        <title>Brevibacillus composti FJAT-54423, complete genome.</title>
        <authorList>
            <person name="Tang R."/>
        </authorList>
    </citation>
    <scope>NUCLEOTIDE SEQUENCE</scope>
    <source>
        <strain evidence="3">FJAT-54424</strain>
    </source>
</reference>
<feature type="region of interest" description="Disordered" evidence="1">
    <location>
        <begin position="1"/>
        <end position="30"/>
    </location>
</feature>
<dbReference type="RefSeq" id="WP_198830236.1">
    <property type="nucleotide sequence ID" value="NZ_CP066308.1"/>
</dbReference>
<gene>
    <name evidence="2" type="ORF">JD108_20260</name>
    <name evidence="3" type="ORF">KDJ56_20195</name>
</gene>
<evidence type="ECO:0000313" key="4">
    <source>
        <dbReference type="Proteomes" id="UP000595847"/>
    </source>
</evidence>
<reference evidence="2 4" key="1">
    <citation type="submission" date="2020-12" db="EMBL/GenBank/DDBJ databases">
        <title>strain FJAT-54423T represents a novel species of the genus Brevibacillus.</title>
        <authorList>
            <person name="Tang R."/>
        </authorList>
    </citation>
    <scope>NUCLEOTIDE SEQUENCE [LARGE SCALE GENOMIC DNA]</scope>
    <source>
        <strain evidence="2 4">FJAT-54423</strain>
    </source>
</reference>
<proteinExistence type="predicted"/>
<dbReference type="AlphaFoldDB" id="A0A7T5EQ62"/>
<protein>
    <submittedName>
        <fullName evidence="2">Uncharacterized protein</fullName>
    </submittedName>
</protein>
<evidence type="ECO:0000313" key="3">
    <source>
        <dbReference type="EMBL" id="QUO43812.1"/>
    </source>
</evidence>
<dbReference type="Proteomes" id="UP000595847">
    <property type="component" value="Chromosome"/>
</dbReference>